<dbReference type="Gene3D" id="3.20.20.70">
    <property type="entry name" value="Aldolase class I"/>
    <property type="match status" value="1"/>
</dbReference>
<keyword evidence="9" id="KW-0004">4Fe-4S</keyword>
<dbReference type="SUPFAM" id="SSF102114">
    <property type="entry name" value="Radical SAM enzymes"/>
    <property type="match status" value="1"/>
</dbReference>
<evidence type="ECO:0000256" key="7">
    <source>
        <dbReference type="ARBA" id="ARBA00023014"/>
    </source>
</evidence>
<evidence type="ECO:0000313" key="11">
    <source>
        <dbReference type="EMBL" id="KJE27934.1"/>
    </source>
</evidence>
<keyword evidence="9" id="KW-0963">Cytoplasm</keyword>
<dbReference type="InterPro" id="IPR006638">
    <property type="entry name" value="Elp3/MiaA/NifB-like_rSAM"/>
</dbReference>
<dbReference type="GO" id="GO:0004109">
    <property type="term" value="F:coproporphyrinogen oxidase activity"/>
    <property type="evidence" value="ECO:0007669"/>
    <property type="project" value="InterPro"/>
</dbReference>
<dbReference type="SFLD" id="SFLDF00288">
    <property type="entry name" value="HemN-like__clustered_with_nucl"/>
    <property type="match status" value="1"/>
</dbReference>
<dbReference type="NCBIfam" id="TIGR00539">
    <property type="entry name" value="hemN_rel"/>
    <property type="match status" value="1"/>
</dbReference>
<dbReference type="GO" id="GO:0006779">
    <property type="term" value="P:porphyrin-containing compound biosynthetic process"/>
    <property type="evidence" value="ECO:0007669"/>
    <property type="project" value="InterPro"/>
</dbReference>
<gene>
    <name evidence="11" type="ORF">LG52_491</name>
</gene>
<keyword evidence="5 9" id="KW-0479">Metal-binding</keyword>
<dbReference type="Pfam" id="PF06969">
    <property type="entry name" value="HemN_C"/>
    <property type="match status" value="1"/>
</dbReference>
<dbReference type="SMART" id="SM00729">
    <property type="entry name" value="Elp3"/>
    <property type="match status" value="1"/>
</dbReference>
<dbReference type="GO" id="GO:0005737">
    <property type="term" value="C:cytoplasm"/>
    <property type="evidence" value="ECO:0007669"/>
    <property type="project" value="UniProtKB-SubCell"/>
</dbReference>
<dbReference type="PATRIC" id="fig|1462.6.peg.624"/>
<reference evidence="11 12" key="1">
    <citation type="submission" date="2015-01" db="EMBL/GenBank/DDBJ databases">
        <authorList>
            <person name="Filippidou S."/>
            <person name="Jeanneret N."/>
            <person name="Russel-Delif L."/>
            <person name="Junier T."/>
            <person name="Wunderlin T."/>
            <person name="Molina V."/>
            <person name="Johnson S.L."/>
            <person name="Davenport K.W."/>
            <person name="Chain P.S."/>
            <person name="Dorador C."/>
            <person name="Junier P."/>
        </authorList>
    </citation>
    <scope>NUCLEOTIDE SEQUENCE [LARGE SCALE GENOMIC DNA]</scope>
    <source>
        <strain evidence="11 12">Et7/4</strain>
    </source>
</reference>
<keyword evidence="4 9" id="KW-0949">S-adenosyl-L-methionine</keyword>
<dbReference type="SFLD" id="SFLDF00562">
    <property type="entry name" value="HemN-like__clustered_with_heat"/>
    <property type="match status" value="1"/>
</dbReference>
<keyword evidence="7 9" id="KW-0411">Iron-sulfur</keyword>
<comment type="similarity">
    <text evidence="1">Belongs to the anaerobic coproporphyrinogen-III oxidase family. HemW subfamily.</text>
</comment>
<evidence type="ECO:0000256" key="6">
    <source>
        <dbReference type="ARBA" id="ARBA00023004"/>
    </source>
</evidence>
<comment type="caution">
    <text evidence="11">The sequence shown here is derived from an EMBL/GenBank/DDBJ whole genome shotgun (WGS) entry which is preliminary data.</text>
</comment>
<evidence type="ECO:0000313" key="12">
    <source>
        <dbReference type="Proteomes" id="UP000032522"/>
    </source>
</evidence>
<dbReference type="SFLD" id="SFLDG01082">
    <property type="entry name" value="B12-binding_domain_containing"/>
    <property type="match status" value="1"/>
</dbReference>
<dbReference type="RefSeq" id="WP_044730786.1">
    <property type="nucleotide sequence ID" value="NZ_JYBP01000003.1"/>
</dbReference>
<evidence type="ECO:0000256" key="4">
    <source>
        <dbReference type="ARBA" id="ARBA00022691"/>
    </source>
</evidence>
<dbReference type="InterPro" id="IPR010723">
    <property type="entry name" value="HemN_C"/>
</dbReference>
<proteinExistence type="inferred from homology"/>
<keyword evidence="3 9" id="KW-0349">Heme</keyword>
<dbReference type="PANTHER" id="PTHR13932">
    <property type="entry name" value="COPROPORPHYRINIGEN III OXIDASE"/>
    <property type="match status" value="1"/>
</dbReference>
<accession>A0A0D8BVC0</accession>
<evidence type="ECO:0000256" key="5">
    <source>
        <dbReference type="ARBA" id="ARBA00022723"/>
    </source>
</evidence>
<dbReference type="Pfam" id="PF04055">
    <property type="entry name" value="Radical_SAM"/>
    <property type="match status" value="1"/>
</dbReference>
<organism evidence="11 12">
    <name type="scientific">Geobacillus kaustophilus</name>
    <dbReference type="NCBI Taxonomy" id="1462"/>
    <lineage>
        <taxon>Bacteria</taxon>
        <taxon>Bacillati</taxon>
        <taxon>Bacillota</taxon>
        <taxon>Bacilli</taxon>
        <taxon>Bacillales</taxon>
        <taxon>Anoxybacillaceae</taxon>
        <taxon>Geobacillus</taxon>
        <taxon>Geobacillus thermoleovorans group</taxon>
    </lineage>
</organism>
<comment type="subcellular location">
    <subcellularLocation>
        <location evidence="9">Cytoplasm</location>
    </subcellularLocation>
</comment>
<name>A0A0D8BVC0_GEOKU</name>
<keyword evidence="6 9" id="KW-0408">Iron</keyword>
<dbReference type="CDD" id="cd01335">
    <property type="entry name" value="Radical_SAM"/>
    <property type="match status" value="1"/>
</dbReference>
<dbReference type="SFLD" id="SFLDS00029">
    <property type="entry name" value="Radical_SAM"/>
    <property type="match status" value="1"/>
</dbReference>
<evidence type="ECO:0000256" key="2">
    <source>
        <dbReference type="ARBA" id="ARBA00017228"/>
    </source>
</evidence>
<dbReference type="EMBL" id="JYBP01000003">
    <property type="protein sequence ID" value="KJE27934.1"/>
    <property type="molecule type" value="Genomic_DNA"/>
</dbReference>
<dbReference type="OrthoDB" id="9808022at2"/>
<evidence type="ECO:0000256" key="3">
    <source>
        <dbReference type="ARBA" id="ARBA00022617"/>
    </source>
</evidence>
<protein>
    <recommendedName>
        <fullName evidence="2 9">Heme chaperone HemW</fullName>
    </recommendedName>
</protein>
<dbReference type="AlphaFoldDB" id="A0A0D8BVC0"/>
<dbReference type="PROSITE" id="PS51918">
    <property type="entry name" value="RADICAL_SAM"/>
    <property type="match status" value="1"/>
</dbReference>
<dbReference type="Proteomes" id="UP000032522">
    <property type="component" value="Unassembled WGS sequence"/>
</dbReference>
<sequence length="379" mass="43227">MAVSAYFHIPFCAHICHYCDFNKVFAAGQPIDDYLRAMDKEMAWTAAEFGSQLKTLFIGGGTPTVLEPAQLGYLLASIHRHFQFDPQTAEFTVEANPDGLTKEKLAILRDAGVNRLSLGVQTFDDQLLQTIGRTHRRGDVIRAVALAREVGFQNISIDLMYGLPEQTLEQFTADLEAAFSLHVPHLSAYSLILEPRTIFYNEWRKGRLRLPSEEMEAEMYEAAMEQMAAVGYRQYEISNYALPGFESRHNLTYWNNEEYYGIGAGAHSYIDGVRRANIGPIRHYIAAIERSQWPHRDVRRLTTREQMEEEMFLGLRKTEGVSKACFRQKFGRDLQDIFGAAIRREIENGRLEETATHIRLTKRGKLLGNEVFAAFLGEM</sequence>
<dbReference type="InterPro" id="IPR007197">
    <property type="entry name" value="rSAM"/>
</dbReference>
<dbReference type="GO" id="GO:0051539">
    <property type="term" value="F:4 iron, 4 sulfur cluster binding"/>
    <property type="evidence" value="ECO:0007669"/>
    <property type="project" value="UniProtKB-UniRule"/>
</dbReference>
<dbReference type="SFLD" id="SFLDG01065">
    <property type="entry name" value="anaerobic_coproporphyrinogen-I"/>
    <property type="match status" value="1"/>
</dbReference>
<dbReference type="GO" id="GO:0046872">
    <property type="term" value="F:metal ion binding"/>
    <property type="evidence" value="ECO:0007669"/>
    <property type="project" value="UniProtKB-UniRule"/>
</dbReference>
<evidence type="ECO:0000256" key="1">
    <source>
        <dbReference type="ARBA" id="ARBA00006100"/>
    </source>
</evidence>
<dbReference type="PANTHER" id="PTHR13932:SF5">
    <property type="entry name" value="RADICAL S-ADENOSYL METHIONINE DOMAIN-CONTAINING PROTEIN 1, MITOCHONDRIAL"/>
    <property type="match status" value="1"/>
</dbReference>
<comment type="function">
    <text evidence="9">Probably acts as a heme chaperone, transferring heme to an unknown acceptor. Binds one molecule of heme per monomer, possibly covalently. Binds 1 [4Fe-4S] cluster. The cluster is coordinated with 3 cysteines and an exchangeable S-adenosyl-L-methionine.</text>
</comment>
<dbReference type="InterPro" id="IPR013785">
    <property type="entry name" value="Aldolase_TIM"/>
</dbReference>
<feature type="domain" description="Radical SAM core" evidence="10">
    <location>
        <begin position="1"/>
        <end position="233"/>
    </location>
</feature>
<keyword evidence="8 9" id="KW-0143">Chaperone</keyword>
<evidence type="ECO:0000259" key="10">
    <source>
        <dbReference type="PROSITE" id="PS51918"/>
    </source>
</evidence>
<evidence type="ECO:0000256" key="9">
    <source>
        <dbReference type="RuleBase" id="RU364116"/>
    </source>
</evidence>
<evidence type="ECO:0000256" key="8">
    <source>
        <dbReference type="ARBA" id="ARBA00023186"/>
    </source>
</evidence>
<dbReference type="InterPro" id="IPR034505">
    <property type="entry name" value="Coproporphyrinogen-III_oxidase"/>
</dbReference>
<dbReference type="InterPro" id="IPR058240">
    <property type="entry name" value="rSAM_sf"/>
</dbReference>
<dbReference type="InterPro" id="IPR004559">
    <property type="entry name" value="HemW-like"/>
</dbReference>